<evidence type="ECO:0000256" key="2">
    <source>
        <dbReference type="SAM" id="Phobius"/>
    </source>
</evidence>
<evidence type="ECO:0000313" key="3">
    <source>
        <dbReference type="EMBL" id="QAY88243.1"/>
    </source>
</evidence>
<sequence length="61" mass="6813">MSADRQSTGHAKKRFWGLQATVLLGWFGLTGLNSWARIRTPMAHRPKPSNPLGARLAGRRE</sequence>
<accession>A0A4P6G967</accession>
<dbReference type="Proteomes" id="UP000291121">
    <property type="component" value="Chromosome"/>
</dbReference>
<reference evidence="3 4" key="1">
    <citation type="submission" date="2017-11" db="EMBL/GenBank/DDBJ databases">
        <title>Genome sequence of Pseudomonas arsenicoxydans ACM1.</title>
        <authorList>
            <person name="Nascimento F.X."/>
        </authorList>
    </citation>
    <scope>NUCLEOTIDE SEQUENCE [LARGE SCALE GENOMIC DNA]</scope>
    <source>
        <strain evidence="3 4">ACM1</strain>
    </source>
</reference>
<keyword evidence="2" id="KW-1133">Transmembrane helix</keyword>
<feature type="region of interest" description="Disordered" evidence="1">
    <location>
        <begin position="42"/>
        <end position="61"/>
    </location>
</feature>
<organism evidence="3 4">
    <name type="scientific">Pseudomonas arsenicoxydans</name>
    <dbReference type="NCBI Taxonomy" id="702115"/>
    <lineage>
        <taxon>Bacteria</taxon>
        <taxon>Pseudomonadati</taxon>
        <taxon>Pseudomonadota</taxon>
        <taxon>Gammaproteobacteria</taxon>
        <taxon>Pseudomonadales</taxon>
        <taxon>Pseudomonadaceae</taxon>
        <taxon>Pseudomonas</taxon>
    </lineage>
</organism>
<proteinExistence type="predicted"/>
<dbReference type="EMBL" id="CP024767">
    <property type="protein sequence ID" value="QAY88243.1"/>
    <property type="molecule type" value="Genomic_DNA"/>
</dbReference>
<feature type="transmembrane region" description="Helical" evidence="2">
    <location>
        <begin position="15"/>
        <end position="36"/>
    </location>
</feature>
<dbReference type="AlphaFoldDB" id="A0A4P6G967"/>
<evidence type="ECO:0000256" key="1">
    <source>
        <dbReference type="SAM" id="MobiDB-lite"/>
    </source>
</evidence>
<keyword evidence="2" id="KW-0472">Membrane</keyword>
<protein>
    <submittedName>
        <fullName evidence="3">Uncharacterized protein</fullName>
    </submittedName>
</protein>
<gene>
    <name evidence="3" type="ORF">CUN61_06280</name>
</gene>
<keyword evidence="2" id="KW-0812">Transmembrane</keyword>
<evidence type="ECO:0000313" key="4">
    <source>
        <dbReference type="Proteomes" id="UP000291121"/>
    </source>
</evidence>
<name>A0A4P6G967_9PSED</name>
<keyword evidence="4" id="KW-1185">Reference proteome</keyword>